<gene>
    <name evidence="5" type="ORF">I4J89_42330</name>
</gene>
<keyword evidence="6" id="KW-1185">Reference proteome</keyword>
<dbReference type="PANTHER" id="PTHR30349">
    <property type="entry name" value="PHAGE INTEGRASE-RELATED"/>
    <property type="match status" value="1"/>
</dbReference>
<dbReference type="EMBL" id="JADQTO010000034">
    <property type="protein sequence ID" value="MBG0568089.1"/>
    <property type="molecule type" value="Genomic_DNA"/>
</dbReference>
<dbReference type="GO" id="GO:0003677">
    <property type="term" value="F:DNA binding"/>
    <property type="evidence" value="ECO:0007669"/>
    <property type="project" value="UniProtKB-KW"/>
</dbReference>
<evidence type="ECO:0000256" key="1">
    <source>
        <dbReference type="ARBA" id="ARBA00008857"/>
    </source>
</evidence>
<dbReference type="RefSeq" id="WP_196419864.1">
    <property type="nucleotide sequence ID" value="NZ_JADQTO010000034.1"/>
</dbReference>
<evidence type="ECO:0000313" key="5">
    <source>
        <dbReference type="EMBL" id="MBG0568089.1"/>
    </source>
</evidence>
<dbReference type="CDD" id="cd01189">
    <property type="entry name" value="INT_ICEBs1_C_like"/>
    <property type="match status" value="1"/>
</dbReference>
<organism evidence="5 6">
    <name type="scientific">Actinoplanes aureus</name>
    <dbReference type="NCBI Taxonomy" id="2792083"/>
    <lineage>
        <taxon>Bacteria</taxon>
        <taxon>Bacillati</taxon>
        <taxon>Actinomycetota</taxon>
        <taxon>Actinomycetes</taxon>
        <taxon>Micromonosporales</taxon>
        <taxon>Micromonosporaceae</taxon>
        <taxon>Actinoplanes</taxon>
    </lineage>
</organism>
<dbReference type="GO" id="GO:0015074">
    <property type="term" value="P:DNA integration"/>
    <property type="evidence" value="ECO:0007669"/>
    <property type="project" value="InterPro"/>
</dbReference>
<dbReference type="InterPro" id="IPR010998">
    <property type="entry name" value="Integrase_recombinase_N"/>
</dbReference>
<dbReference type="SUPFAM" id="SSF56349">
    <property type="entry name" value="DNA breaking-rejoining enzymes"/>
    <property type="match status" value="1"/>
</dbReference>
<dbReference type="PROSITE" id="PS51898">
    <property type="entry name" value="TYR_RECOMBINASE"/>
    <property type="match status" value="1"/>
</dbReference>
<dbReference type="GO" id="GO:0006310">
    <property type="term" value="P:DNA recombination"/>
    <property type="evidence" value="ECO:0007669"/>
    <property type="project" value="UniProtKB-KW"/>
</dbReference>
<dbReference type="Pfam" id="PF00589">
    <property type="entry name" value="Phage_integrase"/>
    <property type="match status" value="1"/>
</dbReference>
<comment type="similarity">
    <text evidence="1">Belongs to the 'phage' integrase family.</text>
</comment>
<proteinExistence type="inferred from homology"/>
<dbReference type="InterPro" id="IPR002104">
    <property type="entry name" value="Integrase_catalytic"/>
</dbReference>
<dbReference type="Proteomes" id="UP000598146">
    <property type="component" value="Unassembled WGS sequence"/>
</dbReference>
<dbReference type="AlphaFoldDB" id="A0A931CDG4"/>
<dbReference type="Gene3D" id="1.10.150.130">
    <property type="match status" value="1"/>
</dbReference>
<evidence type="ECO:0000259" key="4">
    <source>
        <dbReference type="PROSITE" id="PS51898"/>
    </source>
</evidence>
<name>A0A931CDG4_9ACTN</name>
<keyword evidence="3" id="KW-0233">DNA recombination</keyword>
<dbReference type="PANTHER" id="PTHR30349:SF64">
    <property type="entry name" value="PROPHAGE INTEGRASE INTD-RELATED"/>
    <property type="match status" value="1"/>
</dbReference>
<reference evidence="5" key="1">
    <citation type="submission" date="2020-11" db="EMBL/GenBank/DDBJ databases">
        <title>Isolation and identification of active actinomycetes.</title>
        <authorList>
            <person name="Sun X."/>
        </authorList>
    </citation>
    <scope>NUCLEOTIDE SEQUENCE</scope>
    <source>
        <strain evidence="5">NEAU-A11</strain>
    </source>
</reference>
<feature type="domain" description="Tyr recombinase" evidence="4">
    <location>
        <begin position="176"/>
        <end position="383"/>
    </location>
</feature>
<keyword evidence="2" id="KW-0238">DNA-binding</keyword>
<dbReference type="InterPro" id="IPR011010">
    <property type="entry name" value="DNA_brk_join_enz"/>
</dbReference>
<dbReference type="InterPro" id="IPR050090">
    <property type="entry name" value="Tyrosine_recombinase_XerCD"/>
</dbReference>
<evidence type="ECO:0000256" key="2">
    <source>
        <dbReference type="ARBA" id="ARBA00023125"/>
    </source>
</evidence>
<protein>
    <submittedName>
        <fullName evidence="5">Site-specific integrase</fullName>
    </submittedName>
</protein>
<sequence>MPVDDLWYLKERGPDGSRLPSRKHGRGKRWRVRWTDDQGEGRERLFERKVDAERFDANVRADVSRGQYIDDRAGRVTVATLAEQWRASQLHIDSTAIRVEHAVRLHIVPGLGQLQVGQVRRSKVQAWVRDRSFVLAPTTLRVVYGYLNAMFASAVRDRLIASSPCVDIRLPGIDRGKRVIPTPAQVHRLAGLMPDRLSAAVYVAAGCGLRLGEVLGLEVEDIDFERAELSVRQQLKSHKGRSPYLGQPKTKTSVRTVELPDVVAAALRKHLETLGDPVEVDDDTDPRRPTRRLAALVFRGADGKPVIASTFSRTWTPVRAKVGLPMRWGFHGLRHYYATLLIHAGASVKTVQLALGHSTPTVTLNEYVHEWPDALDRTRSLVDGALGSGETAATSAGSRA</sequence>
<dbReference type="Gene3D" id="1.10.443.10">
    <property type="entry name" value="Intergrase catalytic core"/>
    <property type="match status" value="1"/>
</dbReference>
<evidence type="ECO:0000313" key="6">
    <source>
        <dbReference type="Proteomes" id="UP000598146"/>
    </source>
</evidence>
<evidence type="ECO:0000256" key="3">
    <source>
        <dbReference type="ARBA" id="ARBA00023172"/>
    </source>
</evidence>
<comment type="caution">
    <text evidence="5">The sequence shown here is derived from an EMBL/GenBank/DDBJ whole genome shotgun (WGS) entry which is preliminary data.</text>
</comment>
<accession>A0A931CDG4</accession>
<dbReference type="InterPro" id="IPR013762">
    <property type="entry name" value="Integrase-like_cat_sf"/>
</dbReference>